<dbReference type="SMART" id="SM00356">
    <property type="entry name" value="ZnF_C3H1"/>
    <property type="match status" value="3"/>
</dbReference>
<comment type="caution">
    <text evidence="9">The sequence shown here is derived from an EMBL/GenBank/DDBJ whole genome shotgun (WGS) entry which is preliminary data.</text>
</comment>
<evidence type="ECO:0000313" key="10">
    <source>
        <dbReference type="Proteomes" id="UP001370490"/>
    </source>
</evidence>
<evidence type="ECO:0000256" key="3">
    <source>
        <dbReference type="ARBA" id="ARBA00022771"/>
    </source>
</evidence>
<dbReference type="InterPro" id="IPR000571">
    <property type="entry name" value="Znf_CCCH"/>
</dbReference>
<dbReference type="PANTHER" id="PTHR15725:SF0">
    <property type="entry name" value="ZINC FINGER CCCH DOMAIN-CONTAINING PROTEIN 32-LIKE"/>
    <property type="match status" value="1"/>
</dbReference>
<gene>
    <name evidence="9" type="ORF">RJ641_026172</name>
</gene>
<feature type="zinc finger region" description="C3H1-type" evidence="6">
    <location>
        <begin position="85"/>
        <end position="112"/>
    </location>
</feature>
<dbReference type="AlphaFoldDB" id="A0AAN8W4A3"/>
<dbReference type="InterPro" id="IPR036855">
    <property type="entry name" value="Znf_CCCH_sf"/>
</dbReference>
<name>A0AAN8W4A3_9MAGN</name>
<dbReference type="GO" id="GO:0003677">
    <property type="term" value="F:DNA binding"/>
    <property type="evidence" value="ECO:0007669"/>
    <property type="project" value="UniProtKB-KW"/>
</dbReference>
<dbReference type="PROSITE" id="PS50103">
    <property type="entry name" value="ZF_C3H1"/>
    <property type="match status" value="3"/>
</dbReference>
<evidence type="ECO:0000256" key="5">
    <source>
        <dbReference type="ARBA" id="ARBA00023125"/>
    </source>
</evidence>
<keyword evidence="10" id="KW-1185">Reference proteome</keyword>
<feature type="compositionally biased region" description="Basic residues" evidence="7">
    <location>
        <begin position="449"/>
        <end position="465"/>
    </location>
</feature>
<keyword evidence="5" id="KW-0238">DNA-binding</keyword>
<dbReference type="Pfam" id="PF15663">
    <property type="entry name" value="zf-CCCH_3"/>
    <property type="match status" value="1"/>
</dbReference>
<sequence length="574" mass="65260">MEDELQKRFTDCVYFLASPLTCKKGIECEYRHNEMARLNPRDCWYWLSRGCLNPTCAFRHPPLDVHSEASSGFAPLQCQSFMPVNKTDVPCYFYFNGFCNKGDRCSFLHADGDTASGKSLKPASTVADAPHVENKPSTRVSMGPLGEEKQSIPCETAQKAVAEIHYQVAEDIRQSAVNNVVEGEIASPVLSTYEHEDAVARKSDSLIPIEGFVPSRSIQCFNESSEEVDDLIEPEERWESSPGFDVLVDNRSEDLCYDVDREYLQVIDGEERNIEGHLLQYDCEEYDPSYPDAGVFFENELHEEYSHLDNEHTSEYVREISCHSRDRVSEPVTYRKRKLLRTKAAGNVWSALDLREHLRKRRVVDVCTVSHTSGRRISSYIHRTRERHPGPGTGRRFPWRLASVVEKNNSWLQGELETMSNVSHRQGLSKHPHLNRSASRKHSEAKEKRQPKKHFLSSAPSRKHASRESRYNQEGNSFAGPKTLEQIREEKRKAKENRDCLKVGRAGGSGAVSFEGPKPLSEILKGKKRSSVKDENAGRGSKLEPERNYDSVVRGNSLEEDDQGFEQKLASMFP</sequence>
<dbReference type="EMBL" id="JBAMMX010000003">
    <property type="protein sequence ID" value="KAK6945070.1"/>
    <property type="molecule type" value="Genomic_DNA"/>
</dbReference>
<dbReference type="Pfam" id="PF00642">
    <property type="entry name" value="zf-CCCH"/>
    <property type="match status" value="1"/>
</dbReference>
<evidence type="ECO:0000259" key="8">
    <source>
        <dbReference type="PROSITE" id="PS50103"/>
    </source>
</evidence>
<evidence type="ECO:0000256" key="4">
    <source>
        <dbReference type="ARBA" id="ARBA00022833"/>
    </source>
</evidence>
<dbReference type="Proteomes" id="UP001370490">
    <property type="component" value="Unassembled WGS sequence"/>
</dbReference>
<feature type="region of interest" description="Disordered" evidence="7">
    <location>
        <begin position="422"/>
        <end position="574"/>
    </location>
</feature>
<feature type="compositionally biased region" description="Basic residues" evidence="7">
    <location>
        <begin position="427"/>
        <end position="440"/>
    </location>
</feature>
<keyword evidence="1 6" id="KW-0479">Metal-binding</keyword>
<keyword evidence="3 6" id="KW-0863">Zinc-finger</keyword>
<proteinExistence type="predicted"/>
<evidence type="ECO:0000256" key="1">
    <source>
        <dbReference type="ARBA" id="ARBA00022723"/>
    </source>
</evidence>
<feature type="domain" description="C3H1-type" evidence="8">
    <location>
        <begin position="6"/>
        <end position="35"/>
    </location>
</feature>
<feature type="region of interest" description="Disordered" evidence="7">
    <location>
        <begin position="378"/>
        <end position="397"/>
    </location>
</feature>
<dbReference type="InterPro" id="IPR041686">
    <property type="entry name" value="Znf-CCCH_3"/>
</dbReference>
<organism evidence="9 10">
    <name type="scientific">Dillenia turbinata</name>
    <dbReference type="NCBI Taxonomy" id="194707"/>
    <lineage>
        <taxon>Eukaryota</taxon>
        <taxon>Viridiplantae</taxon>
        <taxon>Streptophyta</taxon>
        <taxon>Embryophyta</taxon>
        <taxon>Tracheophyta</taxon>
        <taxon>Spermatophyta</taxon>
        <taxon>Magnoliopsida</taxon>
        <taxon>eudicotyledons</taxon>
        <taxon>Gunneridae</taxon>
        <taxon>Pentapetalae</taxon>
        <taxon>Dilleniales</taxon>
        <taxon>Dilleniaceae</taxon>
        <taxon>Dillenia</taxon>
    </lineage>
</organism>
<reference evidence="9 10" key="1">
    <citation type="submission" date="2023-12" db="EMBL/GenBank/DDBJ databases">
        <title>A high-quality genome assembly for Dillenia turbinata (Dilleniales).</title>
        <authorList>
            <person name="Chanderbali A."/>
        </authorList>
    </citation>
    <scope>NUCLEOTIDE SEQUENCE [LARGE SCALE GENOMIC DNA]</scope>
    <source>
        <strain evidence="9">LSX21</strain>
        <tissue evidence="9">Leaf</tissue>
    </source>
</reference>
<evidence type="ECO:0000256" key="2">
    <source>
        <dbReference type="ARBA" id="ARBA00022737"/>
    </source>
</evidence>
<feature type="compositionally biased region" description="Basic and acidic residues" evidence="7">
    <location>
        <begin position="485"/>
        <end position="502"/>
    </location>
</feature>
<feature type="region of interest" description="Disordered" evidence="7">
    <location>
        <begin position="117"/>
        <end position="146"/>
    </location>
</feature>
<dbReference type="PANTHER" id="PTHR15725">
    <property type="entry name" value="ZN-FINGER, C-X8-C-X5-C-X3-H TYPE-CONTAINING"/>
    <property type="match status" value="1"/>
</dbReference>
<feature type="zinc finger region" description="C3H1-type" evidence="6">
    <location>
        <begin position="6"/>
        <end position="35"/>
    </location>
</feature>
<feature type="domain" description="C3H1-type" evidence="8">
    <location>
        <begin position="85"/>
        <end position="112"/>
    </location>
</feature>
<feature type="domain" description="C3H1-type" evidence="8">
    <location>
        <begin position="37"/>
        <end position="63"/>
    </location>
</feature>
<evidence type="ECO:0000313" key="9">
    <source>
        <dbReference type="EMBL" id="KAK6945070.1"/>
    </source>
</evidence>
<evidence type="ECO:0000256" key="7">
    <source>
        <dbReference type="SAM" id="MobiDB-lite"/>
    </source>
</evidence>
<keyword evidence="4 6" id="KW-0862">Zinc</keyword>
<feature type="compositionally biased region" description="Basic and acidic residues" evidence="7">
    <location>
        <begin position="531"/>
        <end position="549"/>
    </location>
</feature>
<dbReference type="Gene3D" id="4.10.1000.10">
    <property type="entry name" value="Zinc finger, CCCH-type"/>
    <property type="match status" value="2"/>
</dbReference>
<evidence type="ECO:0000256" key="6">
    <source>
        <dbReference type="PROSITE-ProRule" id="PRU00723"/>
    </source>
</evidence>
<dbReference type="SUPFAM" id="SSF90229">
    <property type="entry name" value="CCCH zinc finger"/>
    <property type="match status" value="1"/>
</dbReference>
<protein>
    <submittedName>
        <fullName evidence="9">Zinc-finger CCCH domain</fullName>
    </submittedName>
</protein>
<feature type="zinc finger region" description="C3H1-type" evidence="6">
    <location>
        <begin position="37"/>
        <end position="63"/>
    </location>
</feature>
<accession>A0AAN8W4A3</accession>
<keyword evidence="2" id="KW-0677">Repeat</keyword>
<dbReference type="GO" id="GO:0003729">
    <property type="term" value="F:mRNA binding"/>
    <property type="evidence" value="ECO:0007669"/>
    <property type="project" value="TreeGrafter"/>
</dbReference>
<dbReference type="FunFam" id="4.10.1000.10:FF:000021">
    <property type="entry name" value="Zinc finger CCCH domain-containing protein 17"/>
    <property type="match status" value="1"/>
</dbReference>
<dbReference type="GO" id="GO:0008270">
    <property type="term" value="F:zinc ion binding"/>
    <property type="evidence" value="ECO:0007669"/>
    <property type="project" value="UniProtKB-KW"/>
</dbReference>